<protein>
    <submittedName>
        <fullName evidence="1">Uncharacterized protein</fullName>
    </submittedName>
</protein>
<dbReference type="AlphaFoldDB" id="A0A3Q7HXI1"/>
<dbReference type="InParanoid" id="A0A3Q7HXI1"/>
<evidence type="ECO:0000313" key="1">
    <source>
        <dbReference type="EnsemblPlants" id="Solyc09g005285.1.1"/>
    </source>
</evidence>
<accession>A0A3Q7HXI1</accession>
<dbReference type="Proteomes" id="UP000004994">
    <property type="component" value="Chromosome 9"/>
</dbReference>
<keyword evidence="2" id="KW-1185">Reference proteome</keyword>
<proteinExistence type="predicted"/>
<name>A0A3Q7HXI1_SOLLC</name>
<dbReference type="EnsemblPlants" id="Solyc09g005285.1.1">
    <property type="protein sequence ID" value="Solyc09g005285.1.1"/>
    <property type="gene ID" value="Solyc09g005285.1"/>
</dbReference>
<reference evidence="1" key="1">
    <citation type="journal article" date="2012" name="Nature">
        <title>The tomato genome sequence provides insights into fleshy fruit evolution.</title>
        <authorList>
            <consortium name="Tomato Genome Consortium"/>
        </authorList>
    </citation>
    <scope>NUCLEOTIDE SEQUENCE [LARGE SCALE GENOMIC DNA]</scope>
    <source>
        <strain evidence="1">cv. Heinz 1706</strain>
    </source>
</reference>
<reference evidence="1" key="2">
    <citation type="submission" date="2019-01" db="UniProtKB">
        <authorList>
            <consortium name="EnsemblPlants"/>
        </authorList>
    </citation>
    <scope>IDENTIFICATION</scope>
    <source>
        <strain evidence="1">cv. Heinz 1706</strain>
    </source>
</reference>
<evidence type="ECO:0000313" key="2">
    <source>
        <dbReference type="Proteomes" id="UP000004994"/>
    </source>
</evidence>
<dbReference type="Gramene" id="Solyc09g005285.1.1">
    <property type="protein sequence ID" value="Solyc09g005285.1.1"/>
    <property type="gene ID" value="Solyc09g005285.1"/>
</dbReference>
<organism evidence="1">
    <name type="scientific">Solanum lycopersicum</name>
    <name type="common">Tomato</name>
    <name type="synonym">Lycopersicon esculentum</name>
    <dbReference type="NCBI Taxonomy" id="4081"/>
    <lineage>
        <taxon>Eukaryota</taxon>
        <taxon>Viridiplantae</taxon>
        <taxon>Streptophyta</taxon>
        <taxon>Embryophyta</taxon>
        <taxon>Tracheophyta</taxon>
        <taxon>Spermatophyta</taxon>
        <taxon>Magnoliopsida</taxon>
        <taxon>eudicotyledons</taxon>
        <taxon>Gunneridae</taxon>
        <taxon>Pentapetalae</taxon>
        <taxon>asterids</taxon>
        <taxon>lamiids</taxon>
        <taxon>Solanales</taxon>
        <taxon>Solanaceae</taxon>
        <taxon>Solanoideae</taxon>
        <taxon>Solaneae</taxon>
        <taxon>Solanum</taxon>
        <taxon>Solanum subgen. Lycopersicon</taxon>
    </lineage>
</organism>
<sequence>MNCCYRNIWIFSFRCSTDLYSTASAVYCPNSVLPVQEKHMAWIRNKTKEPDSTVLRLVLIG</sequence>